<organism evidence="5">
    <name type="scientific">Mesotoga infera</name>
    <dbReference type="NCBI Taxonomy" id="1236046"/>
    <lineage>
        <taxon>Bacteria</taxon>
        <taxon>Thermotogati</taxon>
        <taxon>Thermotogota</taxon>
        <taxon>Thermotogae</taxon>
        <taxon>Kosmotogales</taxon>
        <taxon>Kosmotogaceae</taxon>
        <taxon>Mesotoga</taxon>
    </lineage>
</organism>
<dbReference type="PANTHER" id="PTHR30036:SF7">
    <property type="entry name" value="ABC TRANSPORTER PERIPLASMIC-BINDING PROTEIN YPHF"/>
    <property type="match status" value="1"/>
</dbReference>
<dbReference type="Proteomes" id="UP000886198">
    <property type="component" value="Unassembled WGS sequence"/>
</dbReference>
<dbReference type="InterPro" id="IPR050555">
    <property type="entry name" value="Bact_Solute-Bind_Prot2"/>
</dbReference>
<sequence length="353" mass="39510">MKKRFIISILVIMVLTLSSMTFAGTEYAKDVTVAICGHGLEAESCQRDFQQVKIECAHRDWEFIDAMTVRDPAQQRETMETLIQKKVDAIVIIYWDMEAIADLILKATEEGIGVYCVDTEVKPGVIVSCTQNNAVAGALMTYWGIQRLNERGKVAIFSGKWHIMRRRAYVAATLFERDWPAIELVAEEFLPLVGYEDSAFNVAVNWMTKYGNDLDWIFAGWDTPGQYAARAIEQAGFDKDDIFVTGIDGGSAVYSMIRSGSPFVATVSQPFEYYVHTVFEVINQVEMGIGPDHPDSLVPPGRVIYATPYVTDETNVPEPGSSIHAVFGYYGMDPDDPDAWFNWQDAGGPYKIQ</sequence>
<dbReference type="InterPro" id="IPR025997">
    <property type="entry name" value="SBP_2_dom"/>
</dbReference>
<proteinExistence type="inferred from homology"/>
<evidence type="ECO:0000256" key="1">
    <source>
        <dbReference type="ARBA" id="ARBA00004196"/>
    </source>
</evidence>
<feature type="domain" description="Periplasmic binding protein" evidence="4">
    <location>
        <begin position="67"/>
        <end position="279"/>
    </location>
</feature>
<dbReference type="EMBL" id="DSBT01000092">
    <property type="protein sequence ID" value="HDP77166.1"/>
    <property type="molecule type" value="Genomic_DNA"/>
</dbReference>
<dbReference type="SUPFAM" id="SSF53822">
    <property type="entry name" value="Periplasmic binding protein-like I"/>
    <property type="match status" value="1"/>
</dbReference>
<dbReference type="AlphaFoldDB" id="A0A7C1H5C8"/>
<name>A0A7C1H5C8_9BACT</name>
<dbReference type="Gene3D" id="3.40.50.2300">
    <property type="match status" value="2"/>
</dbReference>
<comment type="subcellular location">
    <subcellularLocation>
        <location evidence="1">Cell envelope</location>
    </subcellularLocation>
</comment>
<dbReference type="Pfam" id="PF13407">
    <property type="entry name" value="Peripla_BP_4"/>
    <property type="match status" value="1"/>
</dbReference>
<protein>
    <recommendedName>
        <fullName evidence="4">Periplasmic binding protein domain-containing protein</fullName>
    </recommendedName>
</protein>
<evidence type="ECO:0000313" key="5">
    <source>
        <dbReference type="EMBL" id="HDP77166.1"/>
    </source>
</evidence>
<dbReference type="PANTHER" id="PTHR30036">
    <property type="entry name" value="D-XYLOSE-BINDING PERIPLASMIC PROTEIN"/>
    <property type="match status" value="1"/>
</dbReference>
<dbReference type="GO" id="GO:0030288">
    <property type="term" value="C:outer membrane-bounded periplasmic space"/>
    <property type="evidence" value="ECO:0007669"/>
    <property type="project" value="TreeGrafter"/>
</dbReference>
<feature type="signal peptide" evidence="3">
    <location>
        <begin position="1"/>
        <end position="23"/>
    </location>
</feature>
<dbReference type="GO" id="GO:0030246">
    <property type="term" value="F:carbohydrate binding"/>
    <property type="evidence" value="ECO:0007669"/>
    <property type="project" value="TreeGrafter"/>
</dbReference>
<comment type="similarity">
    <text evidence="2">Belongs to the bacterial solute-binding protein 2 family.</text>
</comment>
<evidence type="ECO:0000259" key="4">
    <source>
        <dbReference type="Pfam" id="PF13407"/>
    </source>
</evidence>
<feature type="chain" id="PRO_5027668828" description="Periplasmic binding protein domain-containing protein" evidence="3">
    <location>
        <begin position="24"/>
        <end position="353"/>
    </location>
</feature>
<reference evidence="5" key="1">
    <citation type="journal article" date="2020" name="mSystems">
        <title>Genome- and Community-Level Interaction Insights into Carbon Utilization and Element Cycling Functions of Hydrothermarchaeota in Hydrothermal Sediment.</title>
        <authorList>
            <person name="Zhou Z."/>
            <person name="Liu Y."/>
            <person name="Xu W."/>
            <person name="Pan J."/>
            <person name="Luo Z.H."/>
            <person name="Li M."/>
        </authorList>
    </citation>
    <scope>NUCLEOTIDE SEQUENCE [LARGE SCALE GENOMIC DNA]</scope>
    <source>
        <strain evidence="5">SpSt-1179</strain>
    </source>
</reference>
<comment type="caution">
    <text evidence="5">The sequence shown here is derived from an EMBL/GenBank/DDBJ whole genome shotgun (WGS) entry which is preliminary data.</text>
</comment>
<evidence type="ECO:0000256" key="3">
    <source>
        <dbReference type="SAM" id="SignalP"/>
    </source>
</evidence>
<gene>
    <name evidence="5" type="ORF">ENN47_03085</name>
</gene>
<dbReference type="InterPro" id="IPR028082">
    <property type="entry name" value="Peripla_BP_I"/>
</dbReference>
<keyword evidence="3" id="KW-0732">Signal</keyword>
<accession>A0A7C1H5C8</accession>
<dbReference type="CDD" id="cd01536">
    <property type="entry name" value="PBP1_ABC_sugar_binding-like"/>
    <property type="match status" value="1"/>
</dbReference>
<evidence type="ECO:0000256" key="2">
    <source>
        <dbReference type="ARBA" id="ARBA00007639"/>
    </source>
</evidence>